<protein>
    <recommendedName>
        <fullName evidence="5">Secreted protein</fullName>
    </recommendedName>
</protein>
<feature type="region of interest" description="Disordered" evidence="1">
    <location>
        <begin position="79"/>
        <end position="99"/>
    </location>
</feature>
<name>A0A7X6D2R9_9ACTN</name>
<evidence type="ECO:0000313" key="4">
    <source>
        <dbReference type="Proteomes" id="UP000578686"/>
    </source>
</evidence>
<evidence type="ECO:0008006" key="5">
    <source>
        <dbReference type="Google" id="ProtNLM"/>
    </source>
</evidence>
<evidence type="ECO:0000313" key="3">
    <source>
        <dbReference type="EMBL" id="NJQ06938.1"/>
    </source>
</evidence>
<reference evidence="3 4" key="1">
    <citation type="submission" date="2020-03" db="EMBL/GenBank/DDBJ databases">
        <title>Draft genome of Streptomyces sp. ventii, isolated from the Axial Seamount in the Pacific Ocean, and resequencing of the two type strains Streptomyces lonarensis strain NCL 716 and Streptomyces bohaiensis strain 11A07.</title>
        <authorList>
            <person name="Loughran R.M."/>
            <person name="Pfannmuller K.M."/>
            <person name="Wasson B.J."/>
            <person name="Deadmond M.C."/>
            <person name="Paddock B.E."/>
            <person name="Koyack M.J."/>
            <person name="Gallegos D.A."/>
            <person name="Mitchell E.A."/>
            <person name="Ushijima B."/>
            <person name="Saw J.H."/>
            <person name="Mcphail K.L."/>
            <person name="Videau P."/>
        </authorList>
    </citation>
    <scope>NUCLEOTIDE SEQUENCE [LARGE SCALE GENOMIC DNA]</scope>
    <source>
        <strain evidence="3 4">NCL716</strain>
    </source>
</reference>
<sequence length="111" mass="10825">MKHGTVKTLGAAAVGAAFAVAAAGTASAATDQVGQVAGDVLGSLSVTDALPVDQLNTLAADKTLSQVLPSSQEDLLNSAGQVVSEAASNPTKVTQDPTSLLGGLPLDSVVI</sequence>
<evidence type="ECO:0000256" key="1">
    <source>
        <dbReference type="SAM" id="MobiDB-lite"/>
    </source>
</evidence>
<accession>A0A7X6D2R9</accession>
<gene>
    <name evidence="3" type="ORF">HCN56_15435</name>
</gene>
<dbReference type="EMBL" id="JAAVJD010000118">
    <property type="protein sequence ID" value="NJQ06938.1"/>
    <property type="molecule type" value="Genomic_DNA"/>
</dbReference>
<organism evidence="3 4">
    <name type="scientific">Streptomyces lonarensis</name>
    <dbReference type="NCBI Taxonomy" id="700599"/>
    <lineage>
        <taxon>Bacteria</taxon>
        <taxon>Bacillati</taxon>
        <taxon>Actinomycetota</taxon>
        <taxon>Actinomycetes</taxon>
        <taxon>Kitasatosporales</taxon>
        <taxon>Streptomycetaceae</taxon>
        <taxon>Streptomyces</taxon>
    </lineage>
</organism>
<evidence type="ECO:0000256" key="2">
    <source>
        <dbReference type="SAM" id="SignalP"/>
    </source>
</evidence>
<keyword evidence="4" id="KW-1185">Reference proteome</keyword>
<feature type="chain" id="PRO_5030669607" description="Secreted protein" evidence="2">
    <location>
        <begin position="29"/>
        <end position="111"/>
    </location>
</feature>
<comment type="caution">
    <text evidence="3">The sequence shown here is derived from an EMBL/GenBank/DDBJ whole genome shotgun (WGS) entry which is preliminary data.</text>
</comment>
<keyword evidence="2" id="KW-0732">Signal</keyword>
<feature type="compositionally biased region" description="Polar residues" evidence="1">
    <location>
        <begin position="79"/>
        <end position="98"/>
    </location>
</feature>
<dbReference type="Proteomes" id="UP000578686">
    <property type="component" value="Unassembled WGS sequence"/>
</dbReference>
<proteinExistence type="predicted"/>
<dbReference type="AlphaFoldDB" id="A0A7X6D2R9"/>
<dbReference type="RefSeq" id="WP_167971517.1">
    <property type="nucleotide sequence ID" value="NZ_BHZG01000560.1"/>
</dbReference>
<feature type="signal peptide" evidence="2">
    <location>
        <begin position="1"/>
        <end position="28"/>
    </location>
</feature>